<name>A0A6A6P030_9PEZI</name>
<dbReference type="EMBL" id="MU001681">
    <property type="protein sequence ID" value="KAF2457147.1"/>
    <property type="molecule type" value="Genomic_DNA"/>
</dbReference>
<dbReference type="InterPro" id="IPR051681">
    <property type="entry name" value="Ser/Thr_Kinases-Pseudokinases"/>
</dbReference>
<dbReference type="AlphaFoldDB" id="A0A6A6P030"/>
<keyword evidence="3 6" id="KW-0418">Kinase</keyword>
<evidence type="ECO:0000256" key="1">
    <source>
        <dbReference type="ARBA" id="ARBA00022679"/>
    </source>
</evidence>
<evidence type="ECO:0000256" key="4">
    <source>
        <dbReference type="ARBA" id="ARBA00022840"/>
    </source>
</evidence>
<dbReference type="GO" id="GO:0005524">
    <property type="term" value="F:ATP binding"/>
    <property type="evidence" value="ECO:0007669"/>
    <property type="project" value="UniProtKB-KW"/>
</dbReference>
<reference evidence="6" key="1">
    <citation type="journal article" date="2020" name="Stud. Mycol.">
        <title>101 Dothideomycetes genomes: a test case for predicting lifestyles and emergence of pathogens.</title>
        <authorList>
            <person name="Haridas S."/>
            <person name="Albert R."/>
            <person name="Binder M."/>
            <person name="Bloem J."/>
            <person name="Labutti K."/>
            <person name="Salamov A."/>
            <person name="Andreopoulos B."/>
            <person name="Baker S."/>
            <person name="Barry K."/>
            <person name="Bills G."/>
            <person name="Bluhm B."/>
            <person name="Cannon C."/>
            <person name="Castanera R."/>
            <person name="Culley D."/>
            <person name="Daum C."/>
            <person name="Ezra D."/>
            <person name="Gonzalez J."/>
            <person name="Henrissat B."/>
            <person name="Kuo A."/>
            <person name="Liang C."/>
            <person name="Lipzen A."/>
            <person name="Lutzoni F."/>
            <person name="Magnuson J."/>
            <person name="Mondo S."/>
            <person name="Nolan M."/>
            <person name="Ohm R."/>
            <person name="Pangilinan J."/>
            <person name="Park H.-J."/>
            <person name="Ramirez L."/>
            <person name="Alfaro M."/>
            <person name="Sun H."/>
            <person name="Tritt A."/>
            <person name="Yoshinaga Y."/>
            <person name="Zwiers L.-H."/>
            <person name="Turgeon B."/>
            <person name="Goodwin S."/>
            <person name="Spatafora J."/>
            <person name="Crous P."/>
            <person name="Grigoriev I."/>
        </authorList>
    </citation>
    <scope>NUCLEOTIDE SEQUENCE</scope>
    <source>
        <strain evidence="6">ATCC 16933</strain>
    </source>
</reference>
<dbReference type="PANTHER" id="PTHR44329:SF288">
    <property type="entry name" value="MITOGEN-ACTIVATED PROTEIN KINASE KINASE KINASE 20"/>
    <property type="match status" value="1"/>
</dbReference>
<evidence type="ECO:0000313" key="7">
    <source>
        <dbReference type="Proteomes" id="UP000799766"/>
    </source>
</evidence>
<accession>A0A6A6P030</accession>
<dbReference type="SUPFAM" id="SSF56112">
    <property type="entry name" value="Protein kinase-like (PK-like)"/>
    <property type="match status" value="1"/>
</dbReference>
<keyword evidence="2" id="KW-0547">Nucleotide-binding</keyword>
<feature type="domain" description="Protein kinase" evidence="5">
    <location>
        <begin position="1"/>
        <end position="282"/>
    </location>
</feature>
<keyword evidence="1" id="KW-0808">Transferase</keyword>
<dbReference type="Gene3D" id="1.10.510.10">
    <property type="entry name" value="Transferase(Phosphotransferase) domain 1"/>
    <property type="match status" value="1"/>
</dbReference>
<dbReference type="InterPro" id="IPR011009">
    <property type="entry name" value="Kinase-like_dom_sf"/>
</dbReference>
<sequence length="282" mass="31689">MAKYTDGTPVPKDGKYHVDPGNLMVKIRYLEPWYPPGVTGFFSGGNTARLGLLPDGTLLKYVRDRENRNALNSLNVEHSIFSALGQHDRIVKYLGKHEHGILLQLALNGDICSYISKREHDSISLQLLQKWTTQAAEALVFIHSKGVIHCDIHPNNFLLDEQLDVQLCDFAGSLFGNLDGGAMESTRFFLPRDCRDPPNIKSDLFAFGSVMYYIMTGREPYADLSDDEVTAKFERKEFPDVEALKYGSAIKGCWIGDFKSAKDILKAILEDSHVEPIHQSRP</sequence>
<proteinExistence type="predicted"/>
<keyword evidence="4" id="KW-0067">ATP-binding</keyword>
<evidence type="ECO:0000259" key="5">
    <source>
        <dbReference type="PROSITE" id="PS50011"/>
    </source>
</evidence>
<dbReference type="PANTHER" id="PTHR44329">
    <property type="entry name" value="SERINE/THREONINE-PROTEIN KINASE TNNI3K-RELATED"/>
    <property type="match status" value="1"/>
</dbReference>
<dbReference type="OrthoDB" id="1668230at2759"/>
<dbReference type="GO" id="GO:0004674">
    <property type="term" value="F:protein serine/threonine kinase activity"/>
    <property type="evidence" value="ECO:0007669"/>
    <property type="project" value="TreeGrafter"/>
</dbReference>
<evidence type="ECO:0000313" key="6">
    <source>
        <dbReference type="EMBL" id="KAF2457147.1"/>
    </source>
</evidence>
<keyword evidence="7" id="KW-1185">Reference proteome</keyword>
<dbReference type="InterPro" id="IPR000719">
    <property type="entry name" value="Prot_kinase_dom"/>
</dbReference>
<dbReference type="Proteomes" id="UP000799766">
    <property type="component" value="Unassembled WGS sequence"/>
</dbReference>
<evidence type="ECO:0000256" key="3">
    <source>
        <dbReference type="ARBA" id="ARBA00022777"/>
    </source>
</evidence>
<protein>
    <submittedName>
        <fullName evidence="6">Kinase-like domain-containing protein</fullName>
    </submittedName>
</protein>
<evidence type="ECO:0000256" key="2">
    <source>
        <dbReference type="ARBA" id="ARBA00022741"/>
    </source>
</evidence>
<gene>
    <name evidence="6" type="ORF">BDY21DRAFT_345073</name>
</gene>
<dbReference type="PROSITE" id="PS50011">
    <property type="entry name" value="PROTEIN_KINASE_DOM"/>
    <property type="match status" value="1"/>
</dbReference>
<organism evidence="6 7">
    <name type="scientific">Lineolata rhizophorae</name>
    <dbReference type="NCBI Taxonomy" id="578093"/>
    <lineage>
        <taxon>Eukaryota</taxon>
        <taxon>Fungi</taxon>
        <taxon>Dikarya</taxon>
        <taxon>Ascomycota</taxon>
        <taxon>Pezizomycotina</taxon>
        <taxon>Dothideomycetes</taxon>
        <taxon>Dothideomycetes incertae sedis</taxon>
        <taxon>Lineolatales</taxon>
        <taxon>Lineolataceae</taxon>
        <taxon>Lineolata</taxon>
    </lineage>
</organism>
<dbReference type="Pfam" id="PF00069">
    <property type="entry name" value="Pkinase"/>
    <property type="match status" value="1"/>
</dbReference>